<dbReference type="InParanoid" id="A0A0G4GLD2"/>
<feature type="transmembrane region" description="Helical" evidence="1">
    <location>
        <begin position="69"/>
        <end position="93"/>
    </location>
</feature>
<feature type="domain" description="EF-hand" evidence="2">
    <location>
        <begin position="25"/>
        <end position="60"/>
    </location>
</feature>
<keyword evidence="1" id="KW-0472">Membrane</keyword>
<dbReference type="PROSITE" id="PS50222">
    <property type="entry name" value="EF_HAND_2"/>
    <property type="match status" value="1"/>
</dbReference>
<accession>A0A0G4GLD2</accession>
<proteinExistence type="predicted"/>
<name>A0A0G4GLD2_VITBC</name>
<keyword evidence="1" id="KW-1133">Transmembrane helix</keyword>
<dbReference type="GO" id="GO:0005509">
    <property type="term" value="F:calcium ion binding"/>
    <property type="evidence" value="ECO:0007669"/>
    <property type="project" value="InterPro"/>
</dbReference>
<evidence type="ECO:0000256" key="1">
    <source>
        <dbReference type="SAM" id="Phobius"/>
    </source>
</evidence>
<keyword evidence="4" id="KW-1185">Reference proteome</keyword>
<dbReference type="AlphaFoldDB" id="A0A0G4GLD2"/>
<reference evidence="3 4" key="1">
    <citation type="submission" date="2014-11" db="EMBL/GenBank/DDBJ databases">
        <authorList>
            <person name="Zhu J."/>
            <person name="Qi W."/>
            <person name="Song R."/>
        </authorList>
    </citation>
    <scope>NUCLEOTIDE SEQUENCE [LARGE SCALE GENOMIC DNA]</scope>
</reference>
<evidence type="ECO:0000259" key="2">
    <source>
        <dbReference type="PROSITE" id="PS50222"/>
    </source>
</evidence>
<dbReference type="VEuPathDB" id="CryptoDB:Vbra_18220"/>
<gene>
    <name evidence="3" type="ORF">Vbra_18220</name>
</gene>
<dbReference type="InterPro" id="IPR002048">
    <property type="entry name" value="EF_hand_dom"/>
</dbReference>
<dbReference type="PhylomeDB" id="A0A0G4GLD2"/>
<protein>
    <recommendedName>
        <fullName evidence="2">EF-hand domain-containing protein</fullName>
    </recommendedName>
</protein>
<dbReference type="EMBL" id="CDMY01000708">
    <property type="protein sequence ID" value="CEM30940.1"/>
    <property type="molecule type" value="Genomic_DNA"/>
</dbReference>
<keyword evidence="1" id="KW-0812">Transmembrane</keyword>
<evidence type="ECO:0000313" key="3">
    <source>
        <dbReference type="EMBL" id="CEM30940.1"/>
    </source>
</evidence>
<sequence>MKINDESTPKRNTREFVDAVTGNDRESKQILNVLKGMDKDADGKYDLHDVVAAAKQVVNSQNSVKRMRCLVVAIIILWVATVLVMFGLTAAAVKLLDDIRVRHNNGLLETSDGSISIRTHPNFADTNLLDPASGDMTIRDYDTVNTFAHTLSSGKEMLFRVDWMEQDPGKSITLHMAGGFTIMADKEGVKLTGPDEEEIDFVSRDATNSTGRRLQTADNATPQCLGNPEVCCARVGGGSCLSGYRKQAGLYSKTLKTNLGKDNQLKKVVSSMW</sequence>
<dbReference type="Proteomes" id="UP000041254">
    <property type="component" value="Unassembled WGS sequence"/>
</dbReference>
<dbReference type="OrthoDB" id="528013at2759"/>
<organism evidence="3 4">
    <name type="scientific">Vitrella brassicaformis (strain CCMP3155)</name>
    <dbReference type="NCBI Taxonomy" id="1169540"/>
    <lineage>
        <taxon>Eukaryota</taxon>
        <taxon>Sar</taxon>
        <taxon>Alveolata</taxon>
        <taxon>Colpodellida</taxon>
        <taxon>Vitrellaceae</taxon>
        <taxon>Vitrella</taxon>
    </lineage>
</organism>
<evidence type="ECO:0000313" key="4">
    <source>
        <dbReference type="Proteomes" id="UP000041254"/>
    </source>
</evidence>